<gene>
    <name evidence="1" type="ORF">TWF694_011725</name>
</gene>
<evidence type="ECO:0000313" key="2">
    <source>
        <dbReference type="Proteomes" id="UP001365542"/>
    </source>
</evidence>
<proteinExistence type="predicted"/>
<sequence>MSMNVSEPLIIGSARPIRRTNSPVPVSKPCRNLTDSQYQAHMEYLTHRMVRLNTILKEVDDREEATRAQYDYYCSVQFTSLTQMQQAGFRRLFEERRLLDVKRVLAKYEHAAVHYHMMELGLGKIKQCDGVVHPQARCWEYTPTLFPGYAGMQIKINEWTLELWMDGETLE</sequence>
<dbReference type="Proteomes" id="UP001365542">
    <property type="component" value="Unassembled WGS sequence"/>
</dbReference>
<dbReference type="EMBL" id="JAVHJO010000009">
    <property type="protein sequence ID" value="KAK6537543.1"/>
    <property type="molecule type" value="Genomic_DNA"/>
</dbReference>
<keyword evidence="2" id="KW-1185">Reference proteome</keyword>
<comment type="caution">
    <text evidence="1">The sequence shown here is derived from an EMBL/GenBank/DDBJ whole genome shotgun (WGS) entry which is preliminary data.</text>
</comment>
<protein>
    <submittedName>
        <fullName evidence="1">Uncharacterized protein</fullName>
    </submittedName>
</protein>
<organism evidence="1 2">
    <name type="scientific">Orbilia ellipsospora</name>
    <dbReference type="NCBI Taxonomy" id="2528407"/>
    <lineage>
        <taxon>Eukaryota</taxon>
        <taxon>Fungi</taxon>
        <taxon>Dikarya</taxon>
        <taxon>Ascomycota</taxon>
        <taxon>Pezizomycotina</taxon>
        <taxon>Orbiliomycetes</taxon>
        <taxon>Orbiliales</taxon>
        <taxon>Orbiliaceae</taxon>
        <taxon>Orbilia</taxon>
    </lineage>
</organism>
<name>A0AAV9XCA3_9PEZI</name>
<reference evidence="1 2" key="1">
    <citation type="submission" date="2019-10" db="EMBL/GenBank/DDBJ databases">
        <authorList>
            <person name="Palmer J.M."/>
        </authorList>
    </citation>
    <scope>NUCLEOTIDE SEQUENCE [LARGE SCALE GENOMIC DNA]</scope>
    <source>
        <strain evidence="1 2">TWF694</strain>
    </source>
</reference>
<evidence type="ECO:0000313" key="1">
    <source>
        <dbReference type="EMBL" id="KAK6537543.1"/>
    </source>
</evidence>
<accession>A0AAV9XCA3</accession>
<dbReference type="AlphaFoldDB" id="A0AAV9XCA3"/>